<dbReference type="SUPFAM" id="SSF50998">
    <property type="entry name" value="Quinoprotein alcohol dehydrogenase-like"/>
    <property type="match status" value="1"/>
</dbReference>
<dbReference type="RefSeq" id="WP_345385592.1">
    <property type="nucleotide sequence ID" value="NZ_BAABHG010000001.1"/>
</dbReference>
<evidence type="ECO:0000256" key="1">
    <source>
        <dbReference type="SAM" id="SignalP"/>
    </source>
</evidence>
<evidence type="ECO:0000313" key="3">
    <source>
        <dbReference type="Proteomes" id="UP001597419"/>
    </source>
</evidence>
<keyword evidence="1" id="KW-0732">Signal</keyword>
<evidence type="ECO:0000313" key="2">
    <source>
        <dbReference type="EMBL" id="MFD2464488.1"/>
    </source>
</evidence>
<reference evidence="3" key="1">
    <citation type="journal article" date="2019" name="Int. J. Syst. Evol. Microbiol.">
        <title>The Global Catalogue of Microorganisms (GCM) 10K type strain sequencing project: providing services to taxonomists for standard genome sequencing and annotation.</title>
        <authorList>
            <consortium name="The Broad Institute Genomics Platform"/>
            <consortium name="The Broad Institute Genome Sequencing Center for Infectious Disease"/>
            <person name="Wu L."/>
            <person name="Ma J."/>
        </authorList>
    </citation>
    <scope>NUCLEOTIDE SEQUENCE [LARGE SCALE GENOMIC DNA]</scope>
    <source>
        <strain evidence="3">CGMCC 4.7643</strain>
    </source>
</reference>
<feature type="signal peptide" evidence="1">
    <location>
        <begin position="1"/>
        <end position="30"/>
    </location>
</feature>
<dbReference type="InterPro" id="IPR011047">
    <property type="entry name" value="Quinoprotein_ADH-like_sf"/>
</dbReference>
<comment type="caution">
    <text evidence="2">The sequence shown here is derived from an EMBL/GenBank/DDBJ whole genome shotgun (WGS) entry which is preliminary data.</text>
</comment>
<proteinExistence type="predicted"/>
<dbReference type="EMBL" id="JBHUKU010000026">
    <property type="protein sequence ID" value="MFD2464488.1"/>
    <property type="molecule type" value="Genomic_DNA"/>
</dbReference>
<name>A0ABW5GU62_9PSEU</name>
<feature type="chain" id="PRO_5045733428" description="Phytase-like domain-containing protein" evidence="1">
    <location>
        <begin position="31"/>
        <end position="334"/>
    </location>
</feature>
<accession>A0ABW5GU62</accession>
<evidence type="ECO:0008006" key="4">
    <source>
        <dbReference type="Google" id="ProtNLM"/>
    </source>
</evidence>
<sequence length="334" mass="35141">MRKHWRGTGRITAAALAVAVTGLAAGPASAAPHAAWPGGSAVAVADGSNVFGKNLSGLSFQSPSVLWAVKNGPGTLYRLVPDGAKWRPDPSGGWAKGKKLRYHDGSGDPDAEGVVSTPEGVFAATERDNDKGDDSKMQVLRFDPASSASTLKATAEWDLTDDLPSAGANKGLEGISWIPDSFLTAHKFRDEHTKAAYDPAKYPGHGGGLFFVGLEDNGTVYAYALGQKGEYTRVATIPSGLPAVMDLEFEPSTGHLWAVCDDNCDGRSTTLDITAQGKFAVSATYDRPSGMPNYNNEGFAIAPQQACASGRKPVVWSDDDNDDKHALRSGTLPC</sequence>
<protein>
    <recommendedName>
        <fullName evidence="4">Phytase-like domain-containing protein</fullName>
    </recommendedName>
</protein>
<dbReference type="Proteomes" id="UP001597419">
    <property type="component" value="Unassembled WGS sequence"/>
</dbReference>
<gene>
    <name evidence="2" type="ORF">ACFSYJ_38135</name>
</gene>
<organism evidence="2 3">
    <name type="scientific">Amycolatopsis samaneae</name>
    <dbReference type="NCBI Taxonomy" id="664691"/>
    <lineage>
        <taxon>Bacteria</taxon>
        <taxon>Bacillati</taxon>
        <taxon>Actinomycetota</taxon>
        <taxon>Actinomycetes</taxon>
        <taxon>Pseudonocardiales</taxon>
        <taxon>Pseudonocardiaceae</taxon>
        <taxon>Amycolatopsis</taxon>
    </lineage>
</organism>
<keyword evidence="3" id="KW-1185">Reference proteome</keyword>